<organism evidence="9 10">
    <name type="scientific">Ostreobium quekettii</name>
    <dbReference type="NCBI Taxonomy" id="121088"/>
    <lineage>
        <taxon>Eukaryota</taxon>
        <taxon>Viridiplantae</taxon>
        <taxon>Chlorophyta</taxon>
        <taxon>core chlorophytes</taxon>
        <taxon>Ulvophyceae</taxon>
        <taxon>TCBD clade</taxon>
        <taxon>Bryopsidales</taxon>
        <taxon>Ostreobineae</taxon>
        <taxon>Ostreobiaceae</taxon>
        <taxon>Ostreobium</taxon>
    </lineage>
</organism>
<feature type="transmembrane region" description="Helical" evidence="8">
    <location>
        <begin position="127"/>
        <end position="147"/>
    </location>
</feature>
<evidence type="ECO:0000256" key="1">
    <source>
        <dbReference type="ARBA" id="ARBA00004651"/>
    </source>
</evidence>
<evidence type="ECO:0000256" key="4">
    <source>
        <dbReference type="ARBA" id="ARBA00022692"/>
    </source>
</evidence>
<dbReference type="Pfam" id="PF25539">
    <property type="entry name" value="Bestrophin_2"/>
    <property type="match status" value="1"/>
</dbReference>
<keyword evidence="4 8" id="KW-0812">Transmembrane</keyword>
<keyword evidence="2" id="KW-0813">Transport</keyword>
<keyword evidence="7 8" id="KW-0472">Membrane</keyword>
<sequence length="426" mass="47756">MAAAAMSCSAFAGPLCKSGVGRTCTLYTKYSEDGDVVYEGLSEGQLLNSLIDQADLDCGDTGDRRLRAYRELRDTASSHWWQTTFDLKHRSLPALPMLIYFLYVGLFVFVTVGVYPHIFVDCRGQKCLLYNLSVPVQLVTGAMFFLLTFRTDLCYSRWWEGRVHWKLLDIATTNIVLNSIMAMGNNNLTKAVARWAIAYPLIVKAHIRKDGDKKLRDGLRKVLVEGEIVNVMRSRHRPNHVLTQMTCIVQQAVDTQAMTLMWMSQLTSDISNLQLYFAGVDRIAGSPMPFAYTSHSRTFMMIWLLAVPLSIVHDLEWLTIPVSVLIGYCILGIEGIADEIENPFGKDINDLDLDAIVRSCTGGLLQCVDTIESIEDDVALWGRRLKAKAMGHWVGEKGTSYMAKATARARKRKLMLSKHGKNPVCA</sequence>
<evidence type="ECO:0000256" key="3">
    <source>
        <dbReference type="ARBA" id="ARBA00022475"/>
    </source>
</evidence>
<evidence type="ECO:0008006" key="11">
    <source>
        <dbReference type="Google" id="ProtNLM"/>
    </source>
</evidence>
<evidence type="ECO:0000256" key="2">
    <source>
        <dbReference type="ARBA" id="ARBA00022448"/>
    </source>
</evidence>
<comment type="caution">
    <text evidence="9">The sequence shown here is derived from an EMBL/GenBank/DDBJ whole genome shotgun (WGS) entry which is preliminary data.</text>
</comment>
<evidence type="ECO:0000256" key="6">
    <source>
        <dbReference type="ARBA" id="ARBA00023065"/>
    </source>
</evidence>
<proteinExistence type="predicted"/>
<evidence type="ECO:0000256" key="5">
    <source>
        <dbReference type="ARBA" id="ARBA00022989"/>
    </source>
</evidence>
<dbReference type="AlphaFoldDB" id="A0A8S1INS9"/>
<dbReference type="PANTHER" id="PTHR33281">
    <property type="entry name" value="UPF0187 PROTEIN YNEE"/>
    <property type="match status" value="1"/>
</dbReference>
<dbReference type="EMBL" id="CAJHUC010000341">
    <property type="protein sequence ID" value="CAD7695416.1"/>
    <property type="molecule type" value="Genomic_DNA"/>
</dbReference>
<keyword evidence="5 8" id="KW-1133">Transmembrane helix</keyword>
<name>A0A8S1INS9_9CHLO</name>
<dbReference type="Proteomes" id="UP000708148">
    <property type="component" value="Unassembled WGS sequence"/>
</dbReference>
<gene>
    <name evidence="9" type="ORF">OSTQU699_LOCUS777</name>
</gene>
<evidence type="ECO:0000256" key="8">
    <source>
        <dbReference type="SAM" id="Phobius"/>
    </source>
</evidence>
<dbReference type="GO" id="GO:0005254">
    <property type="term" value="F:chloride channel activity"/>
    <property type="evidence" value="ECO:0007669"/>
    <property type="project" value="InterPro"/>
</dbReference>
<dbReference type="PANTHER" id="PTHR33281:SF19">
    <property type="entry name" value="VOLTAGE-DEPENDENT ANION CHANNEL-FORMING PROTEIN YNEE"/>
    <property type="match status" value="1"/>
</dbReference>
<evidence type="ECO:0000313" key="9">
    <source>
        <dbReference type="EMBL" id="CAD7695416.1"/>
    </source>
</evidence>
<keyword evidence="6" id="KW-0406">Ion transport</keyword>
<keyword evidence="3" id="KW-1003">Cell membrane</keyword>
<evidence type="ECO:0000256" key="7">
    <source>
        <dbReference type="ARBA" id="ARBA00023136"/>
    </source>
</evidence>
<dbReference type="GO" id="GO:0005886">
    <property type="term" value="C:plasma membrane"/>
    <property type="evidence" value="ECO:0007669"/>
    <property type="project" value="UniProtKB-SubCell"/>
</dbReference>
<accession>A0A8S1INS9</accession>
<dbReference type="OrthoDB" id="1368at2759"/>
<reference evidence="9" key="1">
    <citation type="submission" date="2020-12" db="EMBL/GenBank/DDBJ databases">
        <authorList>
            <person name="Iha C."/>
        </authorList>
    </citation>
    <scope>NUCLEOTIDE SEQUENCE</scope>
</reference>
<keyword evidence="10" id="KW-1185">Reference proteome</keyword>
<protein>
    <recommendedName>
        <fullName evidence="11">Bestrophin/UPF0187</fullName>
    </recommendedName>
</protein>
<feature type="transmembrane region" description="Helical" evidence="8">
    <location>
        <begin position="97"/>
        <end position="115"/>
    </location>
</feature>
<evidence type="ECO:0000313" key="10">
    <source>
        <dbReference type="Proteomes" id="UP000708148"/>
    </source>
</evidence>
<dbReference type="InterPro" id="IPR044669">
    <property type="entry name" value="YneE/VCCN1/2-like"/>
</dbReference>
<comment type="subcellular location">
    <subcellularLocation>
        <location evidence="1">Cell membrane</location>
        <topology evidence="1">Multi-pass membrane protein</topology>
    </subcellularLocation>
</comment>